<keyword evidence="2" id="KW-0812">Transmembrane</keyword>
<name>A0A3P8Z5B7_ESOLU</name>
<dbReference type="OMA" id="ITVGHIN"/>
<reference evidence="4" key="2">
    <citation type="submission" date="2020-02" db="EMBL/GenBank/DDBJ databases">
        <title>Esox lucius (northern pike) genome, fEsoLuc1, primary haplotype.</title>
        <authorList>
            <person name="Myers G."/>
            <person name="Karagic N."/>
            <person name="Meyer A."/>
            <person name="Pippel M."/>
            <person name="Reichard M."/>
            <person name="Winkler S."/>
            <person name="Tracey A."/>
            <person name="Sims Y."/>
            <person name="Howe K."/>
            <person name="Rhie A."/>
            <person name="Formenti G."/>
            <person name="Durbin R."/>
            <person name="Fedrigo O."/>
            <person name="Jarvis E.D."/>
        </authorList>
    </citation>
    <scope>NUCLEOTIDE SEQUENCE [LARGE SCALE GENOMIC DNA]</scope>
</reference>
<dbReference type="PANTHER" id="PTHR15267:SF1">
    <property type="entry name" value="TUMOR NECROSIS FACTOR LIGAND SUPERFAMILY MEMBER 18"/>
    <property type="match status" value="1"/>
</dbReference>
<dbReference type="Proteomes" id="UP000265140">
    <property type="component" value="Chromosome 11"/>
</dbReference>
<dbReference type="GO" id="GO:0016020">
    <property type="term" value="C:membrane"/>
    <property type="evidence" value="ECO:0007669"/>
    <property type="project" value="InterPro"/>
</dbReference>
<dbReference type="PROSITE" id="PS50049">
    <property type="entry name" value="THD_2"/>
    <property type="match status" value="1"/>
</dbReference>
<dbReference type="GO" id="GO:0033209">
    <property type="term" value="P:tumor necrosis factor-mediated signaling pathway"/>
    <property type="evidence" value="ECO:0007669"/>
    <property type="project" value="InterPro"/>
</dbReference>
<gene>
    <name evidence="4" type="primary">TNFSF18</name>
</gene>
<dbReference type="InterPro" id="IPR006052">
    <property type="entry name" value="TNF_dom"/>
</dbReference>
<feature type="transmembrane region" description="Helical" evidence="2">
    <location>
        <begin position="26"/>
        <end position="46"/>
    </location>
</feature>
<dbReference type="AlphaFoldDB" id="A0A3P8Z5B7"/>
<keyword evidence="2" id="KW-0472">Membrane</keyword>
<dbReference type="SUPFAM" id="SSF49842">
    <property type="entry name" value="TNF-like"/>
    <property type="match status" value="1"/>
</dbReference>
<dbReference type="RefSeq" id="XP_034151324.1">
    <property type="nucleotide sequence ID" value="XM_034295433.1"/>
</dbReference>
<keyword evidence="5" id="KW-1185">Reference proteome</keyword>
<dbReference type="GO" id="GO:0002309">
    <property type="term" value="P:T cell proliferation involved in immune response"/>
    <property type="evidence" value="ECO:0007669"/>
    <property type="project" value="InterPro"/>
</dbReference>
<dbReference type="InterPro" id="IPR042380">
    <property type="entry name" value="TNFSF18"/>
</dbReference>
<dbReference type="GO" id="GO:0005164">
    <property type="term" value="F:tumor necrosis factor receptor binding"/>
    <property type="evidence" value="ECO:0007669"/>
    <property type="project" value="InterPro"/>
</dbReference>
<evidence type="ECO:0000259" key="3">
    <source>
        <dbReference type="PROSITE" id="PS50049"/>
    </source>
</evidence>
<dbReference type="GeneID" id="117595275"/>
<dbReference type="Ensembl" id="ENSELUT00000042932.3">
    <property type="protein sequence ID" value="ENSELUP00000023994.1"/>
    <property type="gene ID" value="ENSELUG00000022795.3"/>
</dbReference>
<reference evidence="4" key="4">
    <citation type="submission" date="2025-09" db="UniProtKB">
        <authorList>
            <consortium name="Ensembl"/>
        </authorList>
    </citation>
    <scope>IDENTIFICATION</scope>
</reference>
<reference evidence="4" key="3">
    <citation type="submission" date="2025-08" db="UniProtKB">
        <authorList>
            <consortium name="Ensembl"/>
        </authorList>
    </citation>
    <scope>IDENTIFICATION</scope>
</reference>
<reference evidence="5" key="1">
    <citation type="journal article" date="2014" name="PLoS ONE">
        <title>The genome and linkage map of the northern pike (Esox lucius): conserved synteny revealed between the salmonid sister group and the Neoteleostei.</title>
        <authorList>
            <person name="Rondeau E.B."/>
            <person name="Minkley D.R."/>
            <person name="Leong J.S."/>
            <person name="Messmer A.M."/>
            <person name="Jantzen J.R."/>
            <person name="von Schalburg K.R."/>
            <person name="Lemon C."/>
            <person name="Bird N.H."/>
            <person name="Koop B.F."/>
        </authorList>
    </citation>
    <scope>NUCLEOTIDE SEQUENCE</scope>
</reference>
<proteinExistence type="inferred from homology"/>
<keyword evidence="2" id="KW-1133">Transmembrane helix</keyword>
<protein>
    <recommendedName>
        <fullName evidence="3">THD domain-containing protein</fullName>
    </recommendedName>
</protein>
<evidence type="ECO:0000313" key="5">
    <source>
        <dbReference type="Proteomes" id="UP000265140"/>
    </source>
</evidence>
<evidence type="ECO:0000256" key="1">
    <source>
        <dbReference type="ARBA" id="ARBA00008670"/>
    </source>
</evidence>
<dbReference type="PANTHER" id="PTHR15267">
    <property type="entry name" value="TUMOR NECROSIS FACTOR LIGAND SUPERFAMILY MEMBER 18"/>
    <property type="match status" value="1"/>
</dbReference>
<organism evidence="4 5">
    <name type="scientific">Esox lucius</name>
    <name type="common">Northern pike</name>
    <dbReference type="NCBI Taxonomy" id="8010"/>
    <lineage>
        <taxon>Eukaryota</taxon>
        <taxon>Metazoa</taxon>
        <taxon>Chordata</taxon>
        <taxon>Craniata</taxon>
        <taxon>Vertebrata</taxon>
        <taxon>Euteleostomi</taxon>
        <taxon>Actinopterygii</taxon>
        <taxon>Neopterygii</taxon>
        <taxon>Teleostei</taxon>
        <taxon>Protacanthopterygii</taxon>
        <taxon>Esociformes</taxon>
        <taxon>Esocidae</taxon>
        <taxon>Esox</taxon>
    </lineage>
</organism>
<feature type="domain" description="THD" evidence="3">
    <location>
        <begin position="48"/>
        <end position="182"/>
    </location>
</feature>
<evidence type="ECO:0000256" key="2">
    <source>
        <dbReference type="SAM" id="Phobius"/>
    </source>
</evidence>
<dbReference type="OrthoDB" id="9904331at2759"/>
<dbReference type="InParanoid" id="A0A3P8Z5B7"/>
<dbReference type="Gene3D" id="2.60.120.40">
    <property type="match status" value="1"/>
</dbReference>
<dbReference type="Pfam" id="PF00229">
    <property type="entry name" value="TNF"/>
    <property type="match status" value="1"/>
</dbReference>
<dbReference type="GeneTree" id="ENSGT00970000194260"/>
<comment type="similarity">
    <text evidence="1">Belongs to the tumor necrosis factor family.</text>
</comment>
<sequence length="190" mass="20816">MKQCEVSDSCHGTRPQRNQTKLVCGLLFWVCLLTVSQVMSITLLFIGKSDKLRASPTVGPIVTFEPKEVNESGVIHWKTQPIKIPLLDLNNNGSLTILYDGTYFLYLQVTQTSALFSSCDVKLKTTNKGVLLEGRMTNTSLSTGFLGRAVKLTTPDILEVTISPVSKINTGNTATYLGVLMLKNDTDNEG</sequence>
<dbReference type="InterPro" id="IPR008983">
    <property type="entry name" value="Tumour_necrosis_fac-like_dom"/>
</dbReference>
<evidence type="ECO:0000313" key="4">
    <source>
        <dbReference type="Ensembl" id="ENSELUP00000023994.1"/>
    </source>
</evidence>
<accession>A0A3P8Z5B7</accession>